<accession>A0A2I2KMR3</accession>
<name>A0A2I2KMR3_9ACTN</name>
<evidence type="ECO:0000313" key="1">
    <source>
        <dbReference type="EMBL" id="SNQ46939.1"/>
    </source>
</evidence>
<proteinExistence type="predicted"/>
<dbReference type="AlphaFoldDB" id="A0A2I2KMR3"/>
<dbReference type="Proteomes" id="UP000234331">
    <property type="component" value="Unassembled WGS sequence"/>
</dbReference>
<protein>
    <submittedName>
        <fullName evidence="1">Uncharacterized protein</fullName>
    </submittedName>
</protein>
<dbReference type="EMBL" id="FZMO01000071">
    <property type="protein sequence ID" value="SNQ46939.1"/>
    <property type="molecule type" value="Genomic_DNA"/>
</dbReference>
<reference evidence="1 2" key="1">
    <citation type="submission" date="2017-06" db="EMBL/GenBank/DDBJ databases">
        <authorList>
            <person name="Kim H.J."/>
            <person name="Triplett B.A."/>
        </authorList>
    </citation>
    <scope>NUCLEOTIDE SEQUENCE [LARGE SCALE GENOMIC DNA]</scope>
    <source>
        <strain evidence="1">FRACA_ARgP5</strain>
    </source>
</reference>
<sequence>MQGPKGQVILATSAWPIMIQDPDGKPVPEARFLVSVAQREEKGSDVNVASHLLLDLLHQRITAAVVISTTATSPFPWRRLGSSSPSE</sequence>
<organism evidence="1 2">
    <name type="scientific">Frankia canadensis</name>
    <dbReference type="NCBI Taxonomy" id="1836972"/>
    <lineage>
        <taxon>Bacteria</taxon>
        <taxon>Bacillati</taxon>
        <taxon>Actinomycetota</taxon>
        <taxon>Actinomycetes</taxon>
        <taxon>Frankiales</taxon>
        <taxon>Frankiaceae</taxon>
        <taxon>Frankia</taxon>
    </lineage>
</organism>
<keyword evidence="2" id="KW-1185">Reference proteome</keyword>
<gene>
    <name evidence="1" type="ORF">FRACA_1620004</name>
</gene>
<evidence type="ECO:0000313" key="2">
    <source>
        <dbReference type="Proteomes" id="UP000234331"/>
    </source>
</evidence>